<evidence type="ECO:0000313" key="1">
    <source>
        <dbReference type="EMBL" id="SMC34424.1"/>
    </source>
</evidence>
<evidence type="ECO:0000313" key="2">
    <source>
        <dbReference type="Proteomes" id="UP000192656"/>
    </source>
</evidence>
<protein>
    <recommendedName>
        <fullName evidence="3">DUF3095 domain-containing protein</fullName>
    </recommendedName>
</protein>
<organism evidence="1 2">
    <name type="scientific">Fulvimarina manganoxydans</name>
    <dbReference type="NCBI Taxonomy" id="937218"/>
    <lineage>
        <taxon>Bacteria</taxon>
        <taxon>Pseudomonadati</taxon>
        <taxon>Pseudomonadota</taxon>
        <taxon>Alphaproteobacteria</taxon>
        <taxon>Hyphomicrobiales</taxon>
        <taxon>Aurantimonadaceae</taxon>
        <taxon>Fulvimarina</taxon>
    </lineage>
</organism>
<gene>
    <name evidence="1" type="ORF">SAMN06297251_101189</name>
</gene>
<dbReference type="STRING" id="937218.SAMN06297251_101189"/>
<dbReference type="InterPro" id="IPR021445">
    <property type="entry name" value="DUF3095"/>
</dbReference>
<name>A0A1W1YE68_9HYPH</name>
<dbReference type="AlphaFoldDB" id="A0A1W1YE68"/>
<dbReference type="Pfam" id="PF11294">
    <property type="entry name" value="DUF3095"/>
    <property type="match status" value="1"/>
</dbReference>
<dbReference type="Proteomes" id="UP000192656">
    <property type="component" value="Unassembled WGS sequence"/>
</dbReference>
<evidence type="ECO:0008006" key="3">
    <source>
        <dbReference type="Google" id="ProtNLM"/>
    </source>
</evidence>
<sequence length="420" mass="44567">MAEDADCLAPKPGMPGTDPSGLDLFEALPAISNFEALRSADIYTPLPDDWMVGVADIRGSSEVIAAGQYKAVNTVAAALIAAVSNALPERAFPFVFAGDGAGFALPPGEAEKGREALRAVAGWARDAFGFELRIAAFEIGILRAAGRDVRVARFAASEDVAYTMFSGGGLALAEAWMKAGHNSLDPHGPDEARPDLTGLSCRFADVPAKNGTILSVIVLPTADTDDAGFEALVSKILAIAKSDEADAPPVSDETLKQRWPPSGLEIEAHTVAASRRLPHWVALGFVAIRTLVAHAIFKRARPLGGFDPKRYREQLVRNSDFRKFDDGLLLTLDCSTETADKIEAAIEAGRMAGTARGGVHRQSSALVTCFVPTPSRSDHVHFVDGAMGGYTLAARAAFEKVEKALRPESIDSRLKEAETG</sequence>
<reference evidence="1 2" key="1">
    <citation type="submission" date="2017-04" db="EMBL/GenBank/DDBJ databases">
        <authorList>
            <person name="Afonso C.L."/>
            <person name="Miller P.J."/>
            <person name="Scott M.A."/>
            <person name="Spackman E."/>
            <person name="Goraichik I."/>
            <person name="Dimitrov K.M."/>
            <person name="Suarez D.L."/>
            <person name="Swayne D.E."/>
        </authorList>
    </citation>
    <scope>NUCLEOTIDE SEQUENCE [LARGE SCALE GENOMIC DNA]</scope>
    <source>
        <strain evidence="1 2">CGMCC 1.10972</strain>
    </source>
</reference>
<dbReference type="EMBL" id="FWXR01000001">
    <property type="protein sequence ID" value="SMC34424.1"/>
    <property type="molecule type" value="Genomic_DNA"/>
</dbReference>
<proteinExistence type="predicted"/>
<keyword evidence="2" id="KW-1185">Reference proteome</keyword>
<accession>A0A1W1YE68</accession>